<reference evidence="2 3" key="1">
    <citation type="submission" date="2015-08" db="EMBL/GenBank/DDBJ databases">
        <title>Next Generation Sequencing and Analysis of the Genome of Puccinia sorghi L Schw, the Causal Agent of Maize Common Rust.</title>
        <authorList>
            <person name="Rochi L."/>
            <person name="Burguener G."/>
            <person name="Darino M."/>
            <person name="Turjanski A."/>
            <person name="Kreff E."/>
            <person name="Dieguez M.J."/>
            <person name="Sacco F."/>
        </authorList>
    </citation>
    <scope>NUCLEOTIDE SEQUENCE [LARGE SCALE GENOMIC DNA]</scope>
    <source>
        <strain evidence="2 3">RO10H11247</strain>
    </source>
</reference>
<proteinExistence type="predicted"/>
<dbReference type="Proteomes" id="UP000037035">
    <property type="component" value="Unassembled WGS sequence"/>
</dbReference>
<sequence length="396" mass="44071">MIYWSTVDSLSGSNGRCVPRGGGQFRGNFQRPLATPLNYSIGLFLCATFLSSVSVLSSPRSSIFLPGSVLFFFSPVLFLFCSCMKTMLISFDGTRKQEKQNYTKHEAIFKLVLRPVVSFYSVHPRSGIVHIYISQLKNVTSLLNWSEPSCNSSANLLITIQQVNNLGDKMSLKLWSLQFCLFSSIILFIPCMLCSRISPCDEIFVPFFKFPVISSNTNPFHPYYSKKPLDPNSNPHPKLRVRIVASHTFQPNIYLNAQHSTNESLTFLKPNATTHFKLGNPSINSASTTITPSPSVLSNHNNPSSSTVRPQTLSSGSSIILLACLKYTSLALIFSLSCASTPFACSLSLRLYPFFEYISSCSFYVLSFFPSHFDQPNPPLSTLGWPHDISLPCLEV</sequence>
<gene>
    <name evidence="2" type="ORF">VP01_1042g2</name>
</gene>
<keyword evidence="1" id="KW-1133">Transmembrane helix</keyword>
<evidence type="ECO:0000313" key="3">
    <source>
        <dbReference type="Proteomes" id="UP000037035"/>
    </source>
</evidence>
<evidence type="ECO:0000256" key="1">
    <source>
        <dbReference type="SAM" id="Phobius"/>
    </source>
</evidence>
<comment type="caution">
    <text evidence="2">The sequence shown here is derived from an EMBL/GenBank/DDBJ whole genome shotgun (WGS) entry which is preliminary data.</text>
</comment>
<feature type="transmembrane region" description="Helical" evidence="1">
    <location>
        <begin position="63"/>
        <end position="81"/>
    </location>
</feature>
<keyword evidence="1" id="KW-0472">Membrane</keyword>
<dbReference type="EMBL" id="LAVV01000477">
    <property type="protein sequence ID" value="KNZ64302.1"/>
    <property type="molecule type" value="Genomic_DNA"/>
</dbReference>
<organism evidence="2 3">
    <name type="scientific">Puccinia sorghi</name>
    <dbReference type="NCBI Taxonomy" id="27349"/>
    <lineage>
        <taxon>Eukaryota</taxon>
        <taxon>Fungi</taxon>
        <taxon>Dikarya</taxon>
        <taxon>Basidiomycota</taxon>
        <taxon>Pucciniomycotina</taxon>
        <taxon>Pucciniomycetes</taxon>
        <taxon>Pucciniales</taxon>
        <taxon>Pucciniaceae</taxon>
        <taxon>Puccinia</taxon>
    </lineage>
</organism>
<feature type="transmembrane region" description="Helical" evidence="1">
    <location>
        <begin position="179"/>
        <end position="198"/>
    </location>
</feature>
<dbReference type="AlphaFoldDB" id="A0A0L6VUK2"/>
<name>A0A0L6VUK2_9BASI</name>
<dbReference type="VEuPathDB" id="FungiDB:VP01_1042g2"/>
<evidence type="ECO:0000313" key="2">
    <source>
        <dbReference type="EMBL" id="KNZ64302.1"/>
    </source>
</evidence>
<keyword evidence="1" id="KW-0812">Transmembrane</keyword>
<accession>A0A0L6VUK2</accession>
<protein>
    <submittedName>
        <fullName evidence="2">Uncharacterized protein</fullName>
    </submittedName>
</protein>
<keyword evidence="3" id="KW-1185">Reference proteome</keyword>
<feature type="transmembrane region" description="Helical" evidence="1">
    <location>
        <begin position="36"/>
        <end position="57"/>
    </location>
</feature>